<evidence type="ECO:0000259" key="11">
    <source>
        <dbReference type="PROSITE" id="PS51032"/>
    </source>
</evidence>
<dbReference type="FunFam" id="3.30.730.10:FF:000005">
    <property type="entry name" value="ethylene-responsive transcription factor RAP2-11"/>
    <property type="match status" value="1"/>
</dbReference>
<dbReference type="GO" id="GO:0009873">
    <property type="term" value="P:ethylene-activated signaling pathway"/>
    <property type="evidence" value="ECO:0007669"/>
    <property type="project" value="UniProtKB-KW"/>
</dbReference>
<comment type="similarity">
    <text evidence="8">Belongs to the AP2/ERF transcription factor family. ERF subfamily.</text>
</comment>
<evidence type="ECO:0000256" key="8">
    <source>
        <dbReference type="ARBA" id="ARBA00024343"/>
    </source>
</evidence>
<dbReference type="InterPro" id="IPR016177">
    <property type="entry name" value="DNA-bd_dom_sf"/>
</dbReference>
<dbReference type="PANTHER" id="PTHR31194">
    <property type="entry name" value="SHN SHINE , DNA BINDING / TRANSCRIPTION FACTOR"/>
    <property type="match status" value="1"/>
</dbReference>
<comment type="caution">
    <text evidence="12">The sequence shown here is derived from an EMBL/GenBank/DDBJ whole genome shotgun (WGS) entry which is preliminary data.</text>
</comment>
<feature type="domain" description="AP2/ERF" evidence="11">
    <location>
        <begin position="42"/>
        <end position="99"/>
    </location>
</feature>
<dbReference type="PANTHER" id="PTHR31194:SF82">
    <property type="entry name" value="AP2_ERF DOMAIN-CONTAINING PROTEIN"/>
    <property type="match status" value="1"/>
</dbReference>
<reference evidence="12 13" key="1">
    <citation type="journal article" date="2021" name="Commun. Biol.">
        <title>The genome of Shorea leprosula (Dipterocarpaceae) highlights the ecological relevance of drought in aseasonal tropical rainforests.</title>
        <authorList>
            <person name="Ng K.K.S."/>
            <person name="Kobayashi M.J."/>
            <person name="Fawcett J.A."/>
            <person name="Hatakeyama M."/>
            <person name="Paape T."/>
            <person name="Ng C.H."/>
            <person name="Ang C.C."/>
            <person name="Tnah L.H."/>
            <person name="Lee C.T."/>
            <person name="Nishiyama T."/>
            <person name="Sese J."/>
            <person name="O'Brien M.J."/>
            <person name="Copetti D."/>
            <person name="Mohd Noor M.I."/>
            <person name="Ong R.C."/>
            <person name="Putra M."/>
            <person name="Sireger I.Z."/>
            <person name="Indrioko S."/>
            <person name="Kosugi Y."/>
            <person name="Izuno A."/>
            <person name="Isagi Y."/>
            <person name="Lee S.L."/>
            <person name="Shimizu K.K."/>
        </authorList>
    </citation>
    <scope>NUCLEOTIDE SEQUENCE [LARGE SCALE GENOMIC DNA]</scope>
    <source>
        <strain evidence="12">214</strain>
    </source>
</reference>
<keyword evidence="6" id="KW-0804">Transcription</keyword>
<keyword evidence="3" id="KW-0805">Transcription regulation</keyword>
<dbReference type="Gene3D" id="3.30.730.10">
    <property type="entry name" value="AP2/ERF domain"/>
    <property type="match status" value="1"/>
</dbReference>
<dbReference type="GO" id="GO:0003700">
    <property type="term" value="F:DNA-binding transcription factor activity"/>
    <property type="evidence" value="ECO:0007669"/>
    <property type="project" value="InterPro"/>
</dbReference>
<dbReference type="GO" id="GO:0005634">
    <property type="term" value="C:nucleus"/>
    <property type="evidence" value="ECO:0007669"/>
    <property type="project" value="UniProtKB-SubCell"/>
</dbReference>
<dbReference type="SUPFAM" id="SSF54171">
    <property type="entry name" value="DNA-binding domain"/>
    <property type="match status" value="1"/>
</dbReference>
<evidence type="ECO:0000256" key="1">
    <source>
        <dbReference type="ARBA" id="ARBA00004123"/>
    </source>
</evidence>
<proteinExistence type="inferred from homology"/>
<evidence type="ECO:0000313" key="13">
    <source>
        <dbReference type="Proteomes" id="UP001054252"/>
    </source>
</evidence>
<evidence type="ECO:0000313" key="12">
    <source>
        <dbReference type="EMBL" id="GKV25132.1"/>
    </source>
</evidence>
<keyword evidence="7" id="KW-0539">Nucleus</keyword>
<dbReference type="GO" id="GO:0003677">
    <property type="term" value="F:DNA binding"/>
    <property type="evidence" value="ECO:0007669"/>
    <property type="project" value="UniProtKB-KW"/>
</dbReference>
<organism evidence="12 13">
    <name type="scientific">Rubroshorea leprosula</name>
    <dbReference type="NCBI Taxonomy" id="152421"/>
    <lineage>
        <taxon>Eukaryota</taxon>
        <taxon>Viridiplantae</taxon>
        <taxon>Streptophyta</taxon>
        <taxon>Embryophyta</taxon>
        <taxon>Tracheophyta</taxon>
        <taxon>Spermatophyta</taxon>
        <taxon>Magnoliopsida</taxon>
        <taxon>eudicotyledons</taxon>
        <taxon>Gunneridae</taxon>
        <taxon>Pentapetalae</taxon>
        <taxon>rosids</taxon>
        <taxon>malvids</taxon>
        <taxon>Malvales</taxon>
        <taxon>Dipterocarpaceae</taxon>
        <taxon>Rubroshorea</taxon>
    </lineage>
</organism>
<dbReference type="InterPro" id="IPR036955">
    <property type="entry name" value="AP2/ERF_dom_sf"/>
</dbReference>
<evidence type="ECO:0000256" key="7">
    <source>
        <dbReference type="ARBA" id="ARBA00023242"/>
    </source>
</evidence>
<dbReference type="PRINTS" id="PR00367">
    <property type="entry name" value="ETHRSPELEMNT"/>
</dbReference>
<dbReference type="EMBL" id="BPVZ01000068">
    <property type="protein sequence ID" value="GKV25132.1"/>
    <property type="molecule type" value="Genomic_DNA"/>
</dbReference>
<keyword evidence="4" id="KW-0238">DNA-binding</keyword>
<evidence type="ECO:0000256" key="9">
    <source>
        <dbReference type="ARBA" id="ARBA00037379"/>
    </source>
</evidence>
<protein>
    <recommendedName>
        <fullName evidence="11">AP2/ERF domain-containing protein</fullName>
    </recommendedName>
</protein>
<dbReference type="SMART" id="SM00380">
    <property type="entry name" value="AP2"/>
    <property type="match status" value="1"/>
</dbReference>
<comment type="function">
    <text evidence="9">Probably acts as a transcriptional activator. Binds to the GCC-box pathogenesis-related promoter element. May be involved in the regulation of gene expression by stress factors and by components of stress signal transduction pathways.</text>
</comment>
<keyword evidence="5" id="KW-0010">Activator</keyword>
<name>A0AAV5KKK9_9ROSI</name>
<sequence>MDSNMESARIPSTEQPPQVPSLEPEKANGKKRGMRATENGRRYLGVRQRPSGKWVAEIKDSSQKLRLWLGTFDRAEDAAFAYDSAARLLRGRNAKTNFQYHGVSNTYEENCGLVGKNPRLYQILQLAAMKNHAKSHSTSLRGNRVESVGFDTLVEETIYCSSSDHDQEDTSKLCHLSQGSSKVYSSVVVAPSFSD</sequence>
<dbReference type="PROSITE" id="PS51032">
    <property type="entry name" value="AP2_ERF"/>
    <property type="match status" value="1"/>
</dbReference>
<feature type="region of interest" description="Disordered" evidence="10">
    <location>
        <begin position="1"/>
        <end position="40"/>
    </location>
</feature>
<evidence type="ECO:0000256" key="2">
    <source>
        <dbReference type="ARBA" id="ARBA00022745"/>
    </source>
</evidence>
<dbReference type="InterPro" id="IPR050913">
    <property type="entry name" value="AP2/ERF_ERF"/>
</dbReference>
<evidence type="ECO:0000256" key="10">
    <source>
        <dbReference type="SAM" id="MobiDB-lite"/>
    </source>
</evidence>
<keyword evidence="13" id="KW-1185">Reference proteome</keyword>
<feature type="compositionally biased region" description="Polar residues" evidence="10">
    <location>
        <begin position="1"/>
        <end position="16"/>
    </location>
</feature>
<dbReference type="InterPro" id="IPR001471">
    <property type="entry name" value="AP2/ERF_dom"/>
</dbReference>
<evidence type="ECO:0000256" key="5">
    <source>
        <dbReference type="ARBA" id="ARBA00023159"/>
    </source>
</evidence>
<gene>
    <name evidence="12" type="ORF">SLEP1_g34618</name>
</gene>
<evidence type="ECO:0000256" key="6">
    <source>
        <dbReference type="ARBA" id="ARBA00023163"/>
    </source>
</evidence>
<dbReference type="CDD" id="cd00018">
    <property type="entry name" value="AP2"/>
    <property type="match status" value="1"/>
</dbReference>
<dbReference type="Pfam" id="PF00847">
    <property type="entry name" value="AP2"/>
    <property type="match status" value="1"/>
</dbReference>
<dbReference type="Proteomes" id="UP001054252">
    <property type="component" value="Unassembled WGS sequence"/>
</dbReference>
<accession>A0AAV5KKK9</accession>
<evidence type="ECO:0000256" key="4">
    <source>
        <dbReference type="ARBA" id="ARBA00023125"/>
    </source>
</evidence>
<comment type="subcellular location">
    <subcellularLocation>
        <location evidence="1">Nucleus</location>
    </subcellularLocation>
</comment>
<evidence type="ECO:0000256" key="3">
    <source>
        <dbReference type="ARBA" id="ARBA00023015"/>
    </source>
</evidence>
<dbReference type="AlphaFoldDB" id="A0AAV5KKK9"/>
<keyword evidence="2" id="KW-0936">Ethylene signaling pathway</keyword>